<sequence>MVRGSKLLFNVLSLKDADAVPKKRGPKTDVLEALVKRVNGLKKQLKDEAKPRSEGDAEEEAEGSELESIMHPDAPTQPQQLGPVNSVDPAQCSKPAASRRHLSIAPVVPRQSFPVDRSESPRVMSRRENESIAFTDALLDTYFARIHSKPYYILDEANTRQRLREGHLPQFMIDSIHAVAIRYVPHLCGGYSGAVRTGQDYAAQARAGIDVDEPSIDNLQALLLLAMAQFQAGKGKKSYMLVSHAISMAFALDLHREVPSHLRVAAVECEGRRKLFWTCYLMDRFTTSGSKRPAMISGESISLRYPAYPATGSQRPEEGIYFPNASSTSQSAGHTSTASGSAAVLVEIVRILGVTNRYLASGGVKGDPHFPWHAHSTLSRIRADLDKWAASTHDAFASLERLFGQQDSVSLVLSKLVYHLVHCLLYRPFLPVDLTKLTLNSQNQSWQIEATNLCFMHANAIVELVDIGKATGILYWPSFVGYCVCTAGTIHIHGAHYVSLNDNDVFSNSSDFLSREMAQLADQSFIWAGVNHQRETMQTTYASHSRLVQSLSCSPIRFSPVFQMEDFFDRYPNALIDGAHMSFTEVQVERPPERHHSFQSTAPTSDPWPRPIAQTRQSLPHLIVHPQAMAQHSLPIVHQHHKKRRLTEEGETSPYPIPTTEGHANPFDQPHPHNPNTIPSQPHVQVSDHFSDEPYDFVDSAGAGSVFSPSFAWDSDQQNNLTQSIQQHDVHQSHPIPAADELQTPGGLSVSGRSSYTAEAEAEGDPFLSFLEQLAENDGSGGGPTDLDFSMTGQEDSMFDESAPHEALMHDVAV</sequence>
<keyword evidence="3" id="KW-0805">Transcription regulation</keyword>
<evidence type="ECO:0000256" key="2">
    <source>
        <dbReference type="ARBA" id="ARBA00022723"/>
    </source>
</evidence>
<comment type="caution">
    <text evidence="8">The sequence shown here is derived from an EMBL/GenBank/DDBJ whole genome shotgun (WGS) entry which is preliminary data.</text>
</comment>
<evidence type="ECO:0000259" key="7">
    <source>
        <dbReference type="SMART" id="SM00906"/>
    </source>
</evidence>
<dbReference type="CDD" id="cd12148">
    <property type="entry name" value="fungal_TF_MHR"/>
    <property type="match status" value="1"/>
</dbReference>
<dbReference type="GO" id="GO:0000981">
    <property type="term" value="F:DNA-binding transcription factor activity, RNA polymerase II-specific"/>
    <property type="evidence" value="ECO:0007669"/>
    <property type="project" value="InterPro"/>
</dbReference>
<accession>A0AAJ0DR66</accession>
<organism evidence="8 9">
    <name type="scientific">Extremus antarcticus</name>
    <dbReference type="NCBI Taxonomy" id="702011"/>
    <lineage>
        <taxon>Eukaryota</taxon>
        <taxon>Fungi</taxon>
        <taxon>Dikarya</taxon>
        <taxon>Ascomycota</taxon>
        <taxon>Pezizomycotina</taxon>
        <taxon>Dothideomycetes</taxon>
        <taxon>Dothideomycetidae</taxon>
        <taxon>Mycosphaerellales</taxon>
        <taxon>Extremaceae</taxon>
        <taxon>Extremus</taxon>
    </lineage>
</organism>
<dbReference type="SMART" id="SM00906">
    <property type="entry name" value="Fungal_trans"/>
    <property type="match status" value="1"/>
</dbReference>
<dbReference type="GO" id="GO:0006351">
    <property type="term" value="P:DNA-templated transcription"/>
    <property type="evidence" value="ECO:0007669"/>
    <property type="project" value="InterPro"/>
</dbReference>
<dbReference type="InterPro" id="IPR050815">
    <property type="entry name" value="TF_fung"/>
</dbReference>
<keyword evidence="5" id="KW-0539">Nucleus</keyword>
<dbReference type="PANTHER" id="PTHR47338">
    <property type="entry name" value="ZN(II)2CYS6 TRANSCRIPTION FACTOR (EUROFUNG)-RELATED"/>
    <property type="match status" value="1"/>
</dbReference>
<evidence type="ECO:0000256" key="6">
    <source>
        <dbReference type="SAM" id="MobiDB-lite"/>
    </source>
</evidence>
<feature type="region of interest" description="Disordered" evidence="6">
    <location>
        <begin position="41"/>
        <end position="124"/>
    </location>
</feature>
<reference evidence="8" key="1">
    <citation type="submission" date="2023-04" db="EMBL/GenBank/DDBJ databases">
        <title>Black Yeasts Isolated from many extreme environments.</title>
        <authorList>
            <person name="Coleine C."/>
            <person name="Stajich J.E."/>
            <person name="Selbmann L."/>
        </authorList>
    </citation>
    <scope>NUCLEOTIDE SEQUENCE</scope>
    <source>
        <strain evidence="8">CCFEE 5312</strain>
    </source>
</reference>
<dbReference type="EMBL" id="JAWDJX010000009">
    <property type="protein sequence ID" value="KAK3055321.1"/>
    <property type="molecule type" value="Genomic_DNA"/>
</dbReference>
<dbReference type="Proteomes" id="UP001271007">
    <property type="component" value="Unassembled WGS sequence"/>
</dbReference>
<dbReference type="GO" id="GO:0008270">
    <property type="term" value="F:zinc ion binding"/>
    <property type="evidence" value="ECO:0007669"/>
    <property type="project" value="InterPro"/>
</dbReference>
<dbReference type="GO" id="GO:0005634">
    <property type="term" value="C:nucleus"/>
    <property type="evidence" value="ECO:0007669"/>
    <property type="project" value="UniProtKB-SubCell"/>
</dbReference>
<feature type="region of interest" description="Disordered" evidence="6">
    <location>
        <begin position="776"/>
        <end position="803"/>
    </location>
</feature>
<evidence type="ECO:0000256" key="5">
    <source>
        <dbReference type="ARBA" id="ARBA00023242"/>
    </source>
</evidence>
<dbReference type="AlphaFoldDB" id="A0AAJ0DR66"/>
<dbReference type="InterPro" id="IPR007219">
    <property type="entry name" value="XnlR_reg_dom"/>
</dbReference>
<evidence type="ECO:0000313" key="8">
    <source>
        <dbReference type="EMBL" id="KAK3055321.1"/>
    </source>
</evidence>
<dbReference type="Pfam" id="PF04082">
    <property type="entry name" value="Fungal_trans"/>
    <property type="match status" value="1"/>
</dbReference>
<protein>
    <recommendedName>
        <fullName evidence="7">Xylanolytic transcriptional activator regulatory domain-containing protein</fullName>
    </recommendedName>
</protein>
<keyword evidence="2" id="KW-0479">Metal-binding</keyword>
<feature type="domain" description="Xylanolytic transcriptional activator regulatory" evidence="7">
    <location>
        <begin position="238"/>
        <end position="312"/>
    </location>
</feature>
<evidence type="ECO:0000313" key="9">
    <source>
        <dbReference type="Proteomes" id="UP001271007"/>
    </source>
</evidence>
<evidence type="ECO:0000256" key="4">
    <source>
        <dbReference type="ARBA" id="ARBA00023163"/>
    </source>
</evidence>
<keyword evidence="4" id="KW-0804">Transcription</keyword>
<evidence type="ECO:0000256" key="3">
    <source>
        <dbReference type="ARBA" id="ARBA00023015"/>
    </source>
</evidence>
<gene>
    <name evidence="8" type="ORF">LTR09_003874</name>
</gene>
<comment type="subcellular location">
    <subcellularLocation>
        <location evidence="1">Nucleus</location>
    </subcellularLocation>
</comment>
<feature type="region of interest" description="Disordered" evidence="6">
    <location>
        <begin position="590"/>
        <end position="610"/>
    </location>
</feature>
<evidence type="ECO:0000256" key="1">
    <source>
        <dbReference type="ARBA" id="ARBA00004123"/>
    </source>
</evidence>
<dbReference type="PANTHER" id="PTHR47338:SF4">
    <property type="entry name" value="ZN(II)2CYS6 TRANSCRIPTION FACTOR (EUROFUNG)"/>
    <property type="match status" value="1"/>
</dbReference>
<feature type="compositionally biased region" description="Acidic residues" evidence="6">
    <location>
        <begin position="56"/>
        <end position="65"/>
    </location>
</feature>
<keyword evidence="9" id="KW-1185">Reference proteome</keyword>
<feature type="compositionally biased region" description="Basic and acidic residues" evidence="6">
    <location>
        <begin position="44"/>
        <end position="55"/>
    </location>
</feature>
<dbReference type="GO" id="GO:0003677">
    <property type="term" value="F:DNA binding"/>
    <property type="evidence" value="ECO:0007669"/>
    <property type="project" value="InterPro"/>
</dbReference>
<name>A0AAJ0DR66_9PEZI</name>
<proteinExistence type="predicted"/>